<feature type="region of interest" description="Disordered" evidence="1">
    <location>
        <begin position="141"/>
        <end position="192"/>
    </location>
</feature>
<proteinExistence type="predicted"/>
<feature type="compositionally biased region" description="Polar residues" evidence="1">
    <location>
        <begin position="330"/>
        <end position="340"/>
    </location>
</feature>
<keyword evidence="3" id="KW-1185">Reference proteome</keyword>
<comment type="caution">
    <text evidence="2">The sequence shown here is derived from an EMBL/GenBank/DDBJ whole genome shotgun (WGS) entry which is preliminary data.</text>
</comment>
<evidence type="ECO:0000256" key="1">
    <source>
        <dbReference type="SAM" id="MobiDB-lite"/>
    </source>
</evidence>
<accession>A0ABQ9G6A6</accession>
<name>A0ABQ9G6A6_9NEOP</name>
<dbReference type="EMBL" id="JARBHB010000015">
    <property type="protein sequence ID" value="KAJ8867617.1"/>
    <property type="molecule type" value="Genomic_DNA"/>
</dbReference>
<evidence type="ECO:0000313" key="2">
    <source>
        <dbReference type="EMBL" id="KAJ8867617.1"/>
    </source>
</evidence>
<reference evidence="2 3" key="1">
    <citation type="submission" date="2023-02" db="EMBL/GenBank/DDBJ databases">
        <title>LHISI_Scaffold_Assembly.</title>
        <authorList>
            <person name="Stuart O.P."/>
            <person name="Cleave R."/>
            <person name="Magrath M.J.L."/>
            <person name="Mikheyev A.S."/>
        </authorList>
    </citation>
    <scope>NUCLEOTIDE SEQUENCE [LARGE SCALE GENOMIC DNA]</scope>
    <source>
        <strain evidence="2">Daus_M_001</strain>
        <tissue evidence="2">Leg muscle</tissue>
    </source>
</reference>
<feature type="region of interest" description="Disordered" evidence="1">
    <location>
        <begin position="1"/>
        <end position="51"/>
    </location>
</feature>
<organism evidence="2 3">
    <name type="scientific">Dryococelus australis</name>
    <dbReference type="NCBI Taxonomy" id="614101"/>
    <lineage>
        <taxon>Eukaryota</taxon>
        <taxon>Metazoa</taxon>
        <taxon>Ecdysozoa</taxon>
        <taxon>Arthropoda</taxon>
        <taxon>Hexapoda</taxon>
        <taxon>Insecta</taxon>
        <taxon>Pterygota</taxon>
        <taxon>Neoptera</taxon>
        <taxon>Polyneoptera</taxon>
        <taxon>Phasmatodea</taxon>
        <taxon>Verophasmatodea</taxon>
        <taxon>Anareolatae</taxon>
        <taxon>Phasmatidae</taxon>
        <taxon>Eurycanthinae</taxon>
        <taxon>Dryococelus</taxon>
    </lineage>
</organism>
<protein>
    <submittedName>
        <fullName evidence="2">Uncharacterized protein</fullName>
    </submittedName>
</protein>
<evidence type="ECO:0000313" key="3">
    <source>
        <dbReference type="Proteomes" id="UP001159363"/>
    </source>
</evidence>
<feature type="region of interest" description="Disordered" evidence="1">
    <location>
        <begin position="330"/>
        <end position="350"/>
    </location>
</feature>
<feature type="compositionally biased region" description="Basic and acidic residues" evidence="1">
    <location>
        <begin position="1"/>
        <end position="11"/>
    </location>
</feature>
<dbReference type="Proteomes" id="UP001159363">
    <property type="component" value="Chromosome 14"/>
</dbReference>
<sequence length="761" mass="84379">MKRDPRMERRWNARAGETGVPRENAPQAASSSTIPTCENPGANPTGIEPGSPWWEAIETDLLTNSQCDKRTESLQQSDAPGREPATTLPLSYGGSPFIYNSHLQIVLHLRVAVPAKTEITNTLSTLFCEFGQNVISLDSGVAERGSKQTNNSVRSDSPTARPRQARFSRREREPFSPVASLQHKHARPRDVARLSPPTSHLIFSWRRTNSEIIWPAVTRCLEKFATSTTGVLNSTALVFKVVGAPPPLPPQGRRDDMLKGGGAVPSKHLLYSLMYTQVVRWLSAVAVEGDDWASVLLEVSKTVCGPMAKGRVVKCCKVSRRLLTAVQSRCTRQEPATTAESPEKLNASPQFHKRAARDPIPGASAFRESIRGQARSQCPTSTAPTSFGSWPRAYARRHSTGKLTQSIRCSRWHSGQTARLPLRRTGLDSGLGSCPYFRTCESHWTMPLVSGFFLAGIPFPRPCSPSLVHTQPRYPLIRSQDLDVKSLPLLCPRHCPLEINLRKMSLLLPACILTGALSDMRPVKLVTMDGNLRGLCSCASKVKKRGNDTGDTNTHVERLIAPTRKARSVSAPYRTTESANSLWSLSHFNCAGPLTCYANDYSLQRRSVSTALESSVRLRICLVDRVKIKMTNSFHLGSTEHSPSARGRVTSTKIRFLQPYYVSLSVKVLSHDVLILLLLLLLLDGSFRELMVGRLELQRRIRCEARGGTNAPRLTVLLIAQLGTGEEWGEVPGHPDQFADRYLPRARQQTYPPARAWRRKR</sequence>
<feature type="compositionally biased region" description="Polar residues" evidence="1">
    <location>
        <begin position="147"/>
        <end position="158"/>
    </location>
</feature>
<feature type="compositionally biased region" description="Polar residues" evidence="1">
    <location>
        <begin position="27"/>
        <end position="36"/>
    </location>
</feature>
<gene>
    <name evidence="2" type="ORF">PR048_031420</name>
</gene>